<keyword evidence="5" id="KW-1185">Reference proteome</keyword>
<dbReference type="EMBL" id="JBJXBP010000003">
    <property type="protein sequence ID" value="KAL3839858.1"/>
    <property type="molecule type" value="Genomic_DNA"/>
</dbReference>
<feature type="domain" description="AB hydrolase-1" evidence="3">
    <location>
        <begin position="20"/>
        <end position="147"/>
    </location>
</feature>
<accession>A0ABD3TTX9</accession>
<dbReference type="AlphaFoldDB" id="A0ABD3TTX9"/>
<keyword evidence="2" id="KW-0378">Hydrolase</keyword>
<sequence>MVMRKDLATTMNTKIMGKETIVLAHGYGADQTIWDKVLPDLAARYHVVVFDWCFSGAVKDSSLYDPIRYSSYDDFGDDLISLMDELKLKSCVFVGHSMSGMIGCIASVKRPDLFKRLVLVSASPRLINTDDYEGGYEMSHIEQLLSSIESNFEEWATNFASLVVDSNDPLSIQKFEDCLKRMKPEVALSVAKTVFLGDYRYILNQVVTPCNIIQSKHDIVVPDSVPKYIQSQIKKTCEIDIIDTEGHFPQLTGHVQFIEVLDRILMSC</sequence>
<evidence type="ECO:0000256" key="2">
    <source>
        <dbReference type="ARBA" id="ARBA00022801"/>
    </source>
</evidence>
<dbReference type="SUPFAM" id="SSF53474">
    <property type="entry name" value="alpha/beta-Hydrolases"/>
    <property type="match status" value="1"/>
</dbReference>
<dbReference type="Pfam" id="PF00561">
    <property type="entry name" value="Abhydrolase_1"/>
    <property type="match status" value="1"/>
</dbReference>
<comment type="similarity">
    <text evidence="1">Belongs to the AB hydrolase superfamily.</text>
</comment>
<gene>
    <name evidence="4" type="ORF">ACJIZ3_024449</name>
</gene>
<protein>
    <recommendedName>
        <fullName evidence="3">AB hydrolase-1 domain-containing protein</fullName>
    </recommendedName>
</protein>
<comment type="caution">
    <text evidence="4">The sequence shown here is derived from an EMBL/GenBank/DDBJ whole genome shotgun (WGS) entry which is preliminary data.</text>
</comment>
<evidence type="ECO:0000313" key="4">
    <source>
        <dbReference type="EMBL" id="KAL3839858.1"/>
    </source>
</evidence>
<evidence type="ECO:0000313" key="5">
    <source>
        <dbReference type="Proteomes" id="UP001634393"/>
    </source>
</evidence>
<dbReference type="FunFam" id="3.40.50.1820:FF:000042">
    <property type="entry name" value="probable strigolactone esterase DAD2"/>
    <property type="match status" value="1"/>
</dbReference>
<dbReference type="InterPro" id="IPR029058">
    <property type="entry name" value="AB_hydrolase_fold"/>
</dbReference>
<dbReference type="Gene3D" id="3.40.50.1820">
    <property type="entry name" value="alpha/beta hydrolase"/>
    <property type="match status" value="1"/>
</dbReference>
<dbReference type="GO" id="GO:0016787">
    <property type="term" value="F:hydrolase activity"/>
    <property type="evidence" value="ECO:0007669"/>
    <property type="project" value="UniProtKB-KW"/>
</dbReference>
<dbReference type="InterPro" id="IPR000073">
    <property type="entry name" value="AB_hydrolase_1"/>
</dbReference>
<proteinExistence type="inferred from homology"/>
<evidence type="ECO:0000259" key="3">
    <source>
        <dbReference type="Pfam" id="PF00561"/>
    </source>
</evidence>
<name>A0ABD3TTX9_9LAMI</name>
<evidence type="ECO:0000256" key="1">
    <source>
        <dbReference type="ARBA" id="ARBA00008645"/>
    </source>
</evidence>
<organism evidence="4 5">
    <name type="scientific">Penstemon smallii</name>
    <dbReference type="NCBI Taxonomy" id="265156"/>
    <lineage>
        <taxon>Eukaryota</taxon>
        <taxon>Viridiplantae</taxon>
        <taxon>Streptophyta</taxon>
        <taxon>Embryophyta</taxon>
        <taxon>Tracheophyta</taxon>
        <taxon>Spermatophyta</taxon>
        <taxon>Magnoliopsida</taxon>
        <taxon>eudicotyledons</taxon>
        <taxon>Gunneridae</taxon>
        <taxon>Pentapetalae</taxon>
        <taxon>asterids</taxon>
        <taxon>lamiids</taxon>
        <taxon>Lamiales</taxon>
        <taxon>Plantaginaceae</taxon>
        <taxon>Cheloneae</taxon>
        <taxon>Penstemon</taxon>
    </lineage>
</organism>
<dbReference type="PANTHER" id="PTHR43039">
    <property type="entry name" value="ESTERASE-RELATED"/>
    <property type="match status" value="1"/>
</dbReference>
<reference evidence="4 5" key="1">
    <citation type="submission" date="2024-12" db="EMBL/GenBank/DDBJ databases">
        <title>The unique morphological basis and parallel evolutionary history of personate flowers in Penstemon.</title>
        <authorList>
            <person name="Depatie T.H."/>
            <person name="Wessinger C.A."/>
        </authorList>
    </citation>
    <scope>NUCLEOTIDE SEQUENCE [LARGE SCALE GENOMIC DNA]</scope>
    <source>
        <strain evidence="4">WTNN_2</strain>
        <tissue evidence="4">Leaf</tissue>
    </source>
</reference>
<dbReference type="Proteomes" id="UP001634393">
    <property type="component" value="Unassembled WGS sequence"/>
</dbReference>